<dbReference type="EC" id="1.14.13.39" evidence="3"/>
<dbReference type="GO" id="GO:0006809">
    <property type="term" value="P:nitric oxide biosynthetic process"/>
    <property type="evidence" value="ECO:0007669"/>
    <property type="project" value="InterPro"/>
</dbReference>
<dbReference type="InterPro" id="IPR044943">
    <property type="entry name" value="NOS_dom_1"/>
</dbReference>
<comment type="similarity">
    <text evidence="2">Belongs to the NOS family.</text>
</comment>
<keyword evidence="7" id="KW-0112">Calmodulin-binding</keyword>
<evidence type="ECO:0000256" key="7">
    <source>
        <dbReference type="ARBA" id="ARBA00022860"/>
    </source>
</evidence>
<keyword evidence="12" id="KW-1185">Reference proteome</keyword>
<evidence type="ECO:0000256" key="2">
    <source>
        <dbReference type="ARBA" id="ARBA00006267"/>
    </source>
</evidence>
<comment type="caution">
    <text evidence="11">The sequence shown here is derived from an EMBL/GenBank/DDBJ whole genome shotgun (WGS) entry which is preliminary data.</text>
</comment>
<evidence type="ECO:0000256" key="9">
    <source>
        <dbReference type="ARBA" id="ARBA00023004"/>
    </source>
</evidence>
<dbReference type="InterPro" id="IPR036119">
    <property type="entry name" value="NOS_N_sf"/>
</dbReference>
<sequence>MGTVICPHATREFERIKENHATLASTGCTRDFCQGGRIIHTDEPRVGENRSIASVEHDAEGFLRELHSEGFFPSEEAFQERVKRALYEIRAGAIEGIIRETKERGLIGGNWLQTPAEIEFGIRRSWRNARKCIMRSHCEELTLCDLRTVTSSAKMAVELVKALNKAFNDGNIQPTVFVFPPRTPNNRGPMVWNDQLLTFACYELEDGTLLGDPKNLNFTKELLELGWVPPAKKTRFDLMPVVVMAEGDLPVVVELPANLRRLIEIRHPRYPEAFEKLDLKWAAFPALSRLGYDIGGVQYTATPFIGWFMDAEIGVRNLADFFRYNVLPDVVKAMGLADAAMVTADVDSFEDLPEFEKLAALSRAQGELNYAVQHSYIREKVTMSDSLTASIKFQRYDDEYQKKHGYRLPSDPFWVAPPQGSIVPLWHRGAAPNYQPKPMICRHVQDPSKAWKRERSGWPLAAAKFFSAANM</sequence>
<keyword evidence="5" id="KW-0285">Flavoprotein</keyword>
<dbReference type="InterPro" id="IPR044944">
    <property type="entry name" value="NOS_dom_3"/>
</dbReference>
<feature type="domain" description="Nitric oxide synthase (NOS)" evidence="10">
    <location>
        <begin position="107"/>
        <end position="440"/>
    </location>
</feature>
<dbReference type="InterPro" id="IPR050607">
    <property type="entry name" value="NOS"/>
</dbReference>
<evidence type="ECO:0000256" key="5">
    <source>
        <dbReference type="ARBA" id="ARBA00022643"/>
    </source>
</evidence>
<evidence type="ECO:0000259" key="10">
    <source>
        <dbReference type="Pfam" id="PF02898"/>
    </source>
</evidence>
<evidence type="ECO:0000256" key="4">
    <source>
        <dbReference type="ARBA" id="ARBA00022617"/>
    </source>
</evidence>
<protein>
    <recommendedName>
        <fullName evidence="3">nitric-oxide synthase (NADPH)</fullName>
        <ecNumber evidence="3">1.14.13.39</ecNumber>
    </recommendedName>
</protein>
<evidence type="ECO:0000256" key="1">
    <source>
        <dbReference type="ARBA" id="ARBA00001917"/>
    </source>
</evidence>
<keyword evidence="8" id="KW-0560">Oxidoreductase</keyword>
<dbReference type="Gene3D" id="3.90.340.10">
    <property type="entry name" value="Nitric Oxide Synthase, Chain A, domain 1"/>
    <property type="match status" value="1"/>
</dbReference>
<dbReference type="GO" id="GO:0004517">
    <property type="term" value="F:nitric-oxide synthase activity"/>
    <property type="evidence" value="ECO:0007669"/>
    <property type="project" value="UniProtKB-EC"/>
</dbReference>
<accession>A0A8H3YI09</accession>
<dbReference type="GO" id="GO:0005516">
    <property type="term" value="F:calmodulin binding"/>
    <property type="evidence" value="ECO:0007669"/>
    <property type="project" value="UniProtKB-KW"/>
</dbReference>
<evidence type="ECO:0000256" key="3">
    <source>
        <dbReference type="ARBA" id="ARBA00012989"/>
    </source>
</evidence>
<dbReference type="Gene3D" id="3.90.440.10">
    <property type="entry name" value="Nitric Oxide Synthase,Heme Domain,Chain A domain 2"/>
    <property type="match status" value="1"/>
</dbReference>
<dbReference type="Gene3D" id="3.90.1230.10">
    <property type="entry name" value="Nitric Oxide Synthase, Chain A, domain 3"/>
    <property type="match status" value="1"/>
</dbReference>
<dbReference type="InterPro" id="IPR044940">
    <property type="entry name" value="NOS_dom_2"/>
</dbReference>
<keyword evidence="6" id="KW-0479">Metal-binding</keyword>
<dbReference type="GO" id="GO:0046872">
    <property type="term" value="F:metal ion binding"/>
    <property type="evidence" value="ECO:0007669"/>
    <property type="project" value="UniProtKB-KW"/>
</dbReference>
<dbReference type="Proteomes" id="UP000662569">
    <property type="component" value="Unassembled WGS sequence"/>
</dbReference>
<reference evidence="11 12" key="1">
    <citation type="journal article" date="2019" name="Sci. Rep.">
        <title>Genome sequence analysis of the fairy ring-forming fungus Lepista sordida and gene candidates for interaction with plants.</title>
        <authorList>
            <person name="Takano T."/>
            <person name="Yamamoto N."/>
            <person name="Suzuki T."/>
            <person name="Dohra H."/>
            <person name="Choi J.H."/>
            <person name="Terashima Y."/>
            <person name="Yokoyama K."/>
            <person name="Kawagishi H."/>
            <person name="Yano K."/>
        </authorList>
    </citation>
    <scope>NUCLEOTIDE SEQUENCE [LARGE SCALE GENOMIC DNA]</scope>
    <source>
        <strain evidence="11 12">NBRC 112841</strain>
    </source>
</reference>
<proteinExistence type="inferred from homology"/>
<dbReference type="AlphaFoldDB" id="A0A8H3YI09"/>
<dbReference type="PANTHER" id="PTHR43410:SF1">
    <property type="entry name" value="NITRIC OXIDE SYNTHASE"/>
    <property type="match status" value="1"/>
</dbReference>
<name>A0A8H3YI09_9AGAR</name>
<comment type="cofactor">
    <cofactor evidence="1">
        <name>FMN</name>
        <dbReference type="ChEBI" id="CHEBI:58210"/>
    </cofactor>
</comment>
<dbReference type="EMBL" id="BIMQ01000060">
    <property type="protein sequence ID" value="GHP15263.1"/>
    <property type="molecule type" value="Genomic_DNA"/>
</dbReference>
<evidence type="ECO:0000313" key="11">
    <source>
        <dbReference type="EMBL" id="GHP15263.1"/>
    </source>
</evidence>
<organism evidence="11 12">
    <name type="scientific">Collybia sordida</name>
    <dbReference type="NCBI Taxonomy" id="123925"/>
    <lineage>
        <taxon>Eukaryota</taxon>
        <taxon>Fungi</taxon>
        <taxon>Dikarya</taxon>
        <taxon>Basidiomycota</taxon>
        <taxon>Agaricomycotina</taxon>
        <taxon>Agaricomycetes</taxon>
        <taxon>Agaricomycetidae</taxon>
        <taxon>Agaricales</taxon>
        <taxon>Tricholomatineae</taxon>
        <taxon>Clitocybaceae</taxon>
        <taxon>Collybia</taxon>
    </lineage>
</organism>
<evidence type="ECO:0000313" key="12">
    <source>
        <dbReference type="Proteomes" id="UP000662569"/>
    </source>
</evidence>
<dbReference type="Pfam" id="PF02898">
    <property type="entry name" value="NO_synthase"/>
    <property type="match status" value="1"/>
</dbReference>
<gene>
    <name evidence="11" type="primary">nos8</name>
    <name evidence="11" type="ORF">LSOR_080</name>
</gene>
<keyword evidence="5" id="KW-0288">FMN</keyword>
<evidence type="ECO:0000256" key="6">
    <source>
        <dbReference type="ARBA" id="ARBA00022723"/>
    </source>
</evidence>
<keyword evidence="9" id="KW-0408">Iron</keyword>
<dbReference type="SUPFAM" id="SSF56512">
    <property type="entry name" value="Nitric oxide (NO) synthase oxygenase domain"/>
    <property type="match status" value="1"/>
</dbReference>
<dbReference type="PANTHER" id="PTHR43410">
    <property type="entry name" value="NITRIC OXIDE SYNTHASE OXYGENASE"/>
    <property type="match status" value="1"/>
</dbReference>
<dbReference type="InterPro" id="IPR004030">
    <property type="entry name" value="NOS_N"/>
</dbReference>
<keyword evidence="4" id="KW-0349">Heme</keyword>
<evidence type="ECO:0000256" key="8">
    <source>
        <dbReference type="ARBA" id="ARBA00023002"/>
    </source>
</evidence>